<dbReference type="PANTHER" id="PTHR15394:SF3">
    <property type="entry name" value="SERINE HYDROLASE RBBP9"/>
    <property type="match status" value="1"/>
</dbReference>
<organism evidence="1 2">
    <name type="scientific">Candidatus Falkowbacteria bacterium HGW-Falkowbacteria-2</name>
    <dbReference type="NCBI Taxonomy" id="2013769"/>
    <lineage>
        <taxon>Bacteria</taxon>
        <taxon>Candidatus Falkowiibacteriota</taxon>
    </lineage>
</organism>
<name>A0A2N2E3D4_9BACT</name>
<protein>
    <recommendedName>
        <fullName evidence="3">Serine hydrolase FSH domain-containing protein</fullName>
    </recommendedName>
</protein>
<dbReference type="EMBL" id="PHAH01000004">
    <property type="protein sequence ID" value="PKM89206.1"/>
    <property type="molecule type" value="Genomic_DNA"/>
</dbReference>
<dbReference type="Gene3D" id="3.40.50.1820">
    <property type="entry name" value="alpha/beta hydrolase"/>
    <property type="match status" value="1"/>
</dbReference>
<gene>
    <name evidence="1" type="ORF">CVU83_00545</name>
</gene>
<dbReference type="Proteomes" id="UP000233325">
    <property type="component" value="Unassembled WGS sequence"/>
</dbReference>
<dbReference type="PANTHER" id="PTHR15394">
    <property type="entry name" value="SERINE HYDROLASE RBBP9"/>
    <property type="match status" value="1"/>
</dbReference>
<evidence type="ECO:0000313" key="2">
    <source>
        <dbReference type="Proteomes" id="UP000233325"/>
    </source>
</evidence>
<dbReference type="AlphaFoldDB" id="A0A2N2E3D4"/>
<sequence length="205" mass="23545">MEKKIQVIHIHGGMTFKSHDDYLLYLKTREISIDSQSSWADSLPEKLGDDFEVIRPRMPLRENASYEDWKIHFERHFPLINDNVILTGFSLGATFLAQYLSENEFPKNIIATYLIAPPFDGDLPHEDLAGGCRLQSDLTLMQENCSRLNFLFSKNDNVVPLSHADKFAEKLPLAKITVYDHIDGHFLVPELPELVEMIKKDSKDI</sequence>
<accession>A0A2N2E3D4</accession>
<dbReference type="Pfam" id="PF06821">
    <property type="entry name" value="Ser_hydrolase"/>
    <property type="match status" value="1"/>
</dbReference>
<reference evidence="1 2" key="1">
    <citation type="journal article" date="2017" name="ISME J.">
        <title>Potential for microbial H2 and metal transformations associated with novel bacteria and archaea in deep terrestrial subsurface sediments.</title>
        <authorList>
            <person name="Hernsdorf A.W."/>
            <person name="Amano Y."/>
            <person name="Miyakawa K."/>
            <person name="Ise K."/>
            <person name="Suzuki Y."/>
            <person name="Anantharaman K."/>
            <person name="Probst A."/>
            <person name="Burstein D."/>
            <person name="Thomas B.C."/>
            <person name="Banfield J.F."/>
        </authorList>
    </citation>
    <scope>NUCLEOTIDE SEQUENCE [LARGE SCALE GENOMIC DNA]</scope>
    <source>
        <strain evidence="1">HGW-Falkowbacteria-2</strain>
    </source>
</reference>
<dbReference type="SUPFAM" id="SSF53474">
    <property type="entry name" value="alpha/beta-Hydrolases"/>
    <property type="match status" value="1"/>
</dbReference>
<comment type="caution">
    <text evidence="1">The sequence shown here is derived from an EMBL/GenBank/DDBJ whole genome shotgun (WGS) entry which is preliminary data.</text>
</comment>
<evidence type="ECO:0008006" key="3">
    <source>
        <dbReference type="Google" id="ProtNLM"/>
    </source>
</evidence>
<dbReference type="GO" id="GO:0016787">
    <property type="term" value="F:hydrolase activity"/>
    <property type="evidence" value="ECO:0007669"/>
    <property type="project" value="InterPro"/>
</dbReference>
<evidence type="ECO:0000313" key="1">
    <source>
        <dbReference type="EMBL" id="PKM89206.1"/>
    </source>
</evidence>
<dbReference type="InterPro" id="IPR010662">
    <property type="entry name" value="RBBP9/YdeN"/>
</dbReference>
<dbReference type="InterPro" id="IPR029058">
    <property type="entry name" value="AB_hydrolase_fold"/>
</dbReference>
<proteinExistence type="predicted"/>